<feature type="transmembrane region" description="Helical" evidence="6">
    <location>
        <begin position="75"/>
        <end position="98"/>
    </location>
</feature>
<dbReference type="InterPro" id="IPR045069">
    <property type="entry name" value="MATE_euk"/>
</dbReference>
<feature type="transmembrane region" description="Helical" evidence="6">
    <location>
        <begin position="36"/>
        <end position="63"/>
    </location>
</feature>
<dbReference type="AlphaFoldDB" id="A0A8C4X7X0"/>
<keyword evidence="8" id="KW-1185">Reference proteome</keyword>
<feature type="transmembrane region" description="Helical" evidence="6">
    <location>
        <begin position="177"/>
        <end position="195"/>
    </location>
</feature>
<keyword evidence="4 6" id="KW-1133">Transmembrane helix</keyword>
<comment type="caution">
    <text evidence="6">Lacks conserved residue(s) required for the propagation of feature annotation.</text>
</comment>
<dbReference type="GeneTree" id="ENSGT00940000163234"/>
<dbReference type="PANTHER" id="PTHR11206">
    <property type="entry name" value="MULTIDRUG RESISTANCE PROTEIN"/>
    <property type="match status" value="1"/>
</dbReference>
<proteinExistence type="inferred from homology"/>
<evidence type="ECO:0000256" key="1">
    <source>
        <dbReference type="ARBA" id="ARBA00004141"/>
    </source>
</evidence>
<dbReference type="Pfam" id="PF01554">
    <property type="entry name" value="MatE"/>
    <property type="match status" value="2"/>
</dbReference>
<evidence type="ECO:0000256" key="6">
    <source>
        <dbReference type="RuleBase" id="RU004914"/>
    </source>
</evidence>
<dbReference type="GO" id="GO:0016020">
    <property type="term" value="C:membrane"/>
    <property type="evidence" value="ECO:0007669"/>
    <property type="project" value="UniProtKB-SubCell"/>
</dbReference>
<feature type="transmembrane region" description="Helical" evidence="6">
    <location>
        <begin position="143"/>
        <end position="165"/>
    </location>
</feature>
<dbReference type="CDD" id="cd13132">
    <property type="entry name" value="MATE_eukaryotic"/>
    <property type="match status" value="1"/>
</dbReference>
<reference evidence="7" key="1">
    <citation type="submission" date="2021-06" db="EMBL/GenBank/DDBJ databases">
        <authorList>
            <consortium name="Wellcome Sanger Institute Data Sharing"/>
        </authorList>
    </citation>
    <scope>NUCLEOTIDE SEQUENCE [LARGE SCALE GENOMIC DNA]</scope>
</reference>
<feature type="transmembrane region" description="Helical" evidence="6">
    <location>
        <begin position="257"/>
        <end position="278"/>
    </location>
</feature>
<dbReference type="GO" id="GO:0015297">
    <property type="term" value="F:antiporter activity"/>
    <property type="evidence" value="ECO:0007669"/>
    <property type="project" value="InterPro"/>
</dbReference>
<reference evidence="7" key="3">
    <citation type="submission" date="2025-09" db="UniProtKB">
        <authorList>
            <consortium name="Ensembl"/>
        </authorList>
    </citation>
    <scope>IDENTIFICATION</scope>
</reference>
<evidence type="ECO:0000256" key="2">
    <source>
        <dbReference type="ARBA" id="ARBA00010199"/>
    </source>
</evidence>
<dbReference type="InterPro" id="IPR002528">
    <property type="entry name" value="MATE_fam"/>
</dbReference>
<keyword evidence="5 6" id="KW-0472">Membrane</keyword>
<evidence type="ECO:0000256" key="5">
    <source>
        <dbReference type="ARBA" id="ARBA00023136"/>
    </source>
</evidence>
<dbReference type="GO" id="GO:1990961">
    <property type="term" value="P:xenobiotic detoxification by transmembrane export across the plasma membrane"/>
    <property type="evidence" value="ECO:0007669"/>
    <property type="project" value="InterPro"/>
</dbReference>
<name>A0A8C4X7X0_ERPCA</name>
<feature type="transmembrane region" description="Helical" evidence="6">
    <location>
        <begin position="369"/>
        <end position="391"/>
    </location>
</feature>
<feature type="transmembrane region" description="Helical" evidence="6">
    <location>
        <begin position="110"/>
        <end position="131"/>
    </location>
</feature>
<dbReference type="GO" id="GO:0042910">
    <property type="term" value="F:xenobiotic transmembrane transporter activity"/>
    <property type="evidence" value="ECO:0007669"/>
    <property type="project" value="InterPro"/>
</dbReference>
<dbReference type="Ensembl" id="ENSECRT00000012263.1">
    <property type="protein sequence ID" value="ENSECRP00000012065.1"/>
    <property type="gene ID" value="ENSECRG00000007436.1"/>
</dbReference>
<feature type="transmembrane region" description="Helical" evidence="6">
    <location>
        <begin position="343"/>
        <end position="363"/>
    </location>
</feature>
<organism evidence="7 8">
    <name type="scientific">Erpetoichthys calabaricus</name>
    <name type="common">Rope fish</name>
    <name type="synonym">Calamoichthys calabaricus</name>
    <dbReference type="NCBI Taxonomy" id="27687"/>
    <lineage>
        <taxon>Eukaryota</taxon>
        <taxon>Metazoa</taxon>
        <taxon>Chordata</taxon>
        <taxon>Craniata</taxon>
        <taxon>Vertebrata</taxon>
        <taxon>Euteleostomi</taxon>
        <taxon>Actinopterygii</taxon>
        <taxon>Polypteriformes</taxon>
        <taxon>Polypteridae</taxon>
        <taxon>Erpetoichthys</taxon>
    </lineage>
</organism>
<sequence length="459" mass="50715">KNSITSFLFASQLMIFLISFISTVFCGHLGKTELDAVALSITVINVTGISIGSGLASVCDTLISQTYGSGNLKRVGIILQRGILILLLSCFPCWAFLINTESLLRLCLPFKSSCSISMLSISFILQAVFLYQLQGRYLQNQGIIWPQVITGAAGNIVNALINYIFLFVLNLGVAGSAWANTISQFSLAVFLYSYIRWKKLHVETWSGWSQECLQEWGSFIRLAIPSMLMLCIEWWTFEIGSFLSGLISKVALGSQSILYELSTIAFMFPLGYGVAVNVRVGNALGAGNTEQAKKSCKVAMMCTVVLALKNKIAYIFTTDPYVINYLGFFGIVKGAGKQKIGAICNLTGYYIIGLPIGVSLMFAAHMGVLGFWIGLLVCVFMQSIFFLILVLKFDWKLLTEEVNGFCFSDLIKMTEILRKVNLMKCLGPFISEMQMNLIRKEMQGGLLKSEMLVSHISET</sequence>
<feature type="transmembrane region" description="Helical" evidence="6">
    <location>
        <begin position="216"/>
        <end position="237"/>
    </location>
</feature>
<comment type="similarity">
    <text evidence="2 6">Belongs to the multi antimicrobial extrusion (MATE) (TC 2.A.66.1) family.</text>
</comment>
<comment type="subcellular location">
    <subcellularLocation>
        <location evidence="1">Membrane</location>
        <topology evidence="1">Multi-pass membrane protein</topology>
    </subcellularLocation>
</comment>
<dbReference type="Proteomes" id="UP000694620">
    <property type="component" value="Chromosome 8"/>
</dbReference>
<evidence type="ECO:0000256" key="4">
    <source>
        <dbReference type="ARBA" id="ARBA00022989"/>
    </source>
</evidence>
<evidence type="ECO:0000313" key="8">
    <source>
        <dbReference type="Proteomes" id="UP000694620"/>
    </source>
</evidence>
<evidence type="ECO:0000313" key="7">
    <source>
        <dbReference type="Ensembl" id="ENSECRP00000012065.1"/>
    </source>
</evidence>
<reference evidence="7" key="2">
    <citation type="submission" date="2025-08" db="UniProtKB">
        <authorList>
            <consortium name="Ensembl"/>
        </authorList>
    </citation>
    <scope>IDENTIFICATION</scope>
</reference>
<keyword evidence="3 6" id="KW-0812">Transmembrane</keyword>
<accession>A0A8C4X7X0</accession>
<evidence type="ECO:0000256" key="3">
    <source>
        <dbReference type="ARBA" id="ARBA00022692"/>
    </source>
</evidence>
<protein>
    <recommendedName>
        <fullName evidence="6">Multidrug and toxin extrusion protein</fullName>
    </recommendedName>
</protein>
<dbReference type="NCBIfam" id="TIGR00797">
    <property type="entry name" value="matE"/>
    <property type="match status" value="1"/>
</dbReference>